<dbReference type="Proteomes" id="UP000648187">
    <property type="component" value="Unassembled WGS sequence"/>
</dbReference>
<sequence length="166" mass="18705">MGSSRFRILQLQPKILSFWRVICRQTWLHTKLAMAVMEKFCEVVWTHCDDSQFIQVQITYPSKSSFGLPRGRTRPERPIGRSKKISTRAERASRAAFLDWVDGTACPALSAPSPSVVRARQPRDHMNAWCTPRGVSGGVNNSVPFSATNDAVAAARRRRTIYVRDG</sequence>
<comment type="caution">
    <text evidence="1">The sequence shown here is derived from an EMBL/GenBank/DDBJ whole genome shotgun (WGS) entry which is preliminary data.</text>
</comment>
<dbReference type="AlphaFoldDB" id="A0A835L980"/>
<name>A0A835L980_SPOEX</name>
<accession>A0A835L980</accession>
<evidence type="ECO:0000313" key="2">
    <source>
        <dbReference type="Proteomes" id="UP000648187"/>
    </source>
</evidence>
<evidence type="ECO:0000313" key="1">
    <source>
        <dbReference type="EMBL" id="KAF9421401.1"/>
    </source>
</evidence>
<reference evidence="1" key="1">
    <citation type="submission" date="2020-08" db="EMBL/GenBank/DDBJ databases">
        <title>Spodoptera exigua strain:BAW_Kor-Di-RS1 Genome sequencing and assembly.</title>
        <authorList>
            <person name="Kim J."/>
            <person name="Nam H.Y."/>
            <person name="Kwon M."/>
            <person name="Choi J.H."/>
            <person name="Cho S.R."/>
            <person name="Kim G.-H."/>
        </authorList>
    </citation>
    <scope>NUCLEOTIDE SEQUENCE</scope>
    <source>
        <strain evidence="1">BAW_Kor-Di-RS1</strain>
        <tissue evidence="1">Whole-body</tissue>
    </source>
</reference>
<organism evidence="1 2">
    <name type="scientific">Spodoptera exigua</name>
    <name type="common">Beet armyworm</name>
    <name type="synonym">Noctua fulgens</name>
    <dbReference type="NCBI Taxonomy" id="7107"/>
    <lineage>
        <taxon>Eukaryota</taxon>
        <taxon>Metazoa</taxon>
        <taxon>Ecdysozoa</taxon>
        <taxon>Arthropoda</taxon>
        <taxon>Hexapoda</taxon>
        <taxon>Insecta</taxon>
        <taxon>Pterygota</taxon>
        <taxon>Neoptera</taxon>
        <taxon>Endopterygota</taxon>
        <taxon>Lepidoptera</taxon>
        <taxon>Glossata</taxon>
        <taxon>Ditrysia</taxon>
        <taxon>Noctuoidea</taxon>
        <taxon>Noctuidae</taxon>
        <taxon>Amphipyrinae</taxon>
        <taxon>Spodoptera</taxon>
    </lineage>
</organism>
<dbReference type="EMBL" id="JACKWZ010000024">
    <property type="protein sequence ID" value="KAF9421401.1"/>
    <property type="molecule type" value="Genomic_DNA"/>
</dbReference>
<protein>
    <submittedName>
        <fullName evidence="1">Uncharacterized protein</fullName>
    </submittedName>
</protein>
<proteinExistence type="predicted"/>
<keyword evidence="2" id="KW-1185">Reference proteome</keyword>
<gene>
    <name evidence="1" type="ORF">HW555_002616</name>
</gene>